<name>A0A0S3F2C3_9SPHN</name>
<dbReference type="InterPro" id="IPR044855">
    <property type="entry name" value="CoA-Trfase_III_dom3_sf"/>
</dbReference>
<dbReference type="RefSeq" id="WP_062067019.1">
    <property type="nucleotide sequence ID" value="NZ_CP013264.1"/>
</dbReference>
<gene>
    <name evidence="1" type="ORF">ATN00_17490</name>
</gene>
<evidence type="ECO:0000313" key="1">
    <source>
        <dbReference type="EMBL" id="ALR21820.1"/>
    </source>
</evidence>
<dbReference type="STRING" id="1332080.ATN00_17490"/>
<dbReference type="Proteomes" id="UP000056968">
    <property type="component" value="Chromosome"/>
</dbReference>
<dbReference type="PANTHER" id="PTHR48228">
    <property type="entry name" value="SUCCINYL-COA--D-CITRAMALATE COA-TRANSFERASE"/>
    <property type="match status" value="1"/>
</dbReference>
<dbReference type="AlphaFoldDB" id="A0A0S3F2C3"/>
<accession>A0A0S3F2C3</accession>
<dbReference type="InterPro" id="IPR023606">
    <property type="entry name" value="CoA-Trfase_III_dom_1_sf"/>
</dbReference>
<dbReference type="Pfam" id="PF02515">
    <property type="entry name" value="CoA_transf_3"/>
    <property type="match status" value="1"/>
</dbReference>
<proteinExistence type="predicted"/>
<keyword evidence="2" id="KW-1185">Reference proteome</keyword>
<dbReference type="PANTHER" id="PTHR48228:SF5">
    <property type="entry name" value="ALPHA-METHYLACYL-COA RACEMASE"/>
    <property type="match status" value="1"/>
</dbReference>
<dbReference type="InterPro" id="IPR003673">
    <property type="entry name" value="CoA-Trfase_fam_III"/>
</dbReference>
<dbReference type="GO" id="GO:0003824">
    <property type="term" value="F:catalytic activity"/>
    <property type="evidence" value="ECO:0007669"/>
    <property type="project" value="InterPro"/>
</dbReference>
<protein>
    <submittedName>
        <fullName evidence="1">Carnitine dehydratase</fullName>
    </submittedName>
</protein>
<dbReference type="KEGG" id="sbd:ATN00_17490"/>
<evidence type="ECO:0000313" key="2">
    <source>
        <dbReference type="Proteomes" id="UP000056968"/>
    </source>
</evidence>
<dbReference type="OrthoDB" id="5720311at2"/>
<sequence length="364" mass="38971">MTGKSEPLAGIRLLEIDAIGPVPLAAMLLADMGAEIVRIARPPSAGAGDWDDVGGDVLHRSRAVVYLDLKKDADREQLLDLVERADGLIEGYRPGVMERLGVGPDVCLARNPRFIFGRMTGWGQSGPLALRAGHDINYLSITGALHAMGERHGPPPVPLNLVGDYGGGAMFLIFGMLSALLAAQRTGQGQVVDACITDGVASLMSLFYAWQPKGLWVDAPESNLLDGAAPFYRCYECADGRHVAVGCLEPKFFAQMVEGLGLSDRQYDQNDRNGWPAMQSDFAAAFLTKARDEWAALFAASDACVTPVLSMEEAPHHAHNEARGTFIRRNGIVQSAPAPRLSLNAGVIGEPSPISIAELIADWS</sequence>
<reference evidence="1 2" key="1">
    <citation type="submission" date="2015-11" db="EMBL/GenBank/DDBJ databases">
        <title>A Two-component Flavoprotein Monooxygenase System MeaXY Responsible for para-Hydroxylation of 2-Methyl-6-ethylaniline and 2,6-Diethylaniline in Sphingobium baderi DE-13.</title>
        <authorList>
            <person name="Cheng M."/>
            <person name="Meng Q."/>
            <person name="Yang Y."/>
            <person name="Chu C."/>
            <person name="Yan X."/>
            <person name="He J."/>
            <person name="Li S."/>
        </authorList>
    </citation>
    <scope>NUCLEOTIDE SEQUENCE [LARGE SCALE GENOMIC DNA]</scope>
    <source>
        <strain evidence="1 2">DE-13</strain>
    </source>
</reference>
<dbReference type="Gene3D" id="3.40.50.10540">
    <property type="entry name" value="Crotonobetainyl-coa:carnitine coa-transferase, domain 1"/>
    <property type="match status" value="1"/>
</dbReference>
<dbReference type="Gene3D" id="3.30.1540.10">
    <property type="entry name" value="formyl-coa transferase, domain 3"/>
    <property type="match status" value="1"/>
</dbReference>
<dbReference type="SUPFAM" id="SSF89796">
    <property type="entry name" value="CoA-transferase family III (CaiB/BaiF)"/>
    <property type="match status" value="1"/>
</dbReference>
<organism evidence="1 2">
    <name type="scientific">Sphingobium baderi</name>
    <dbReference type="NCBI Taxonomy" id="1332080"/>
    <lineage>
        <taxon>Bacteria</taxon>
        <taxon>Pseudomonadati</taxon>
        <taxon>Pseudomonadota</taxon>
        <taxon>Alphaproteobacteria</taxon>
        <taxon>Sphingomonadales</taxon>
        <taxon>Sphingomonadaceae</taxon>
        <taxon>Sphingobium</taxon>
    </lineage>
</organism>
<dbReference type="InterPro" id="IPR050509">
    <property type="entry name" value="CoA-transferase_III"/>
</dbReference>
<dbReference type="EMBL" id="CP013264">
    <property type="protein sequence ID" value="ALR21820.1"/>
    <property type="molecule type" value="Genomic_DNA"/>
</dbReference>